<dbReference type="InterPro" id="IPR036390">
    <property type="entry name" value="WH_DNA-bd_sf"/>
</dbReference>
<dbReference type="OrthoDB" id="5195026at2"/>
<name>A0A133ZW97_9BACL</name>
<dbReference type="PANTHER" id="PTHR33164:SF94">
    <property type="entry name" value="TRANSCRIPTIONAL REGULATORY PROTEIN-RELATED"/>
    <property type="match status" value="1"/>
</dbReference>
<dbReference type="InterPro" id="IPR000835">
    <property type="entry name" value="HTH_MarR-typ"/>
</dbReference>
<sequence length="126" mass="14273">MNNEEVVNKWIAFHSNMKQISTELEDALSKGEHPITLNEYYSLHYLNETEGNILRMTDLSTKISLSLSATSRMLAKFENTCGVIERFSSAEDKRGVCIKLTPKGKKYLENTTGIVTDVLNRNSDKI</sequence>
<dbReference type="RefSeq" id="WP_060914147.1">
    <property type="nucleotide sequence ID" value="NZ_JAGZGJ010000050.1"/>
</dbReference>
<dbReference type="Proteomes" id="UP000070355">
    <property type="component" value="Unassembled WGS sequence"/>
</dbReference>
<reference evidence="4" key="1">
    <citation type="submission" date="2016-01" db="EMBL/GenBank/DDBJ databases">
        <authorList>
            <person name="Mitreva M."/>
            <person name="Pepin K.H."/>
            <person name="Mihindukulasuriya K.A."/>
            <person name="Fulton R."/>
            <person name="Fronick C."/>
            <person name="O'Laughlin M."/>
            <person name="Miner T."/>
            <person name="Herter B."/>
            <person name="Rosa B.A."/>
            <person name="Cordes M."/>
            <person name="Tomlinson C."/>
            <person name="Wollam A."/>
            <person name="Palsikar V.B."/>
            <person name="Mardis E.R."/>
            <person name="Wilson R.K."/>
        </authorList>
    </citation>
    <scope>NUCLEOTIDE SEQUENCE [LARGE SCALE GENOMIC DNA]</scope>
    <source>
        <strain evidence="4">DNF01167</strain>
    </source>
</reference>
<dbReference type="STRING" id="1379.HMPREF3186_00978"/>
<dbReference type="AlphaFoldDB" id="A0A133ZW97"/>
<evidence type="ECO:0000313" key="3">
    <source>
        <dbReference type="EMBL" id="KXB59709.1"/>
    </source>
</evidence>
<dbReference type="Pfam" id="PF01047">
    <property type="entry name" value="MarR"/>
    <property type="match status" value="1"/>
</dbReference>
<proteinExistence type="predicted"/>
<comment type="caution">
    <text evidence="3">The sequence shown here is derived from an EMBL/GenBank/DDBJ whole genome shotgun (WGS) entry which is preliminary data.</text>
</comment>
<dbReference type="PANTHER" id="PTHR33164">
    <property type="entry name" value="TRANSCRIPTIONAL REGULATOR, MARR FAMILY"/>
    <property type="match status" value="1"/>
</dbReference>
<accession>A0A133ZW97</accession>
<dbReference type="EMBL" id="LSDC01000064">
    <property type="protein sequence ID" value="KXB59709.1"/>
    <property type="molecule type" value="Genomic_DNA"/>
</dbReference>
<gene>
    <name evidence="3" type="ORF">HMPREF3186_00978</name>
</gene>
<dbReference type="GO" id="GO:0006950">
    <property type="term" value="P:response to stress"/>
    <property type="evidence" value="ECO:0007669"/>
    <property type="project" value="TreeGrafter"/>
</dbReference>
<dbReference type="Gene3D" id="1.10.10.10">
    <property type="entry name" value="Winged helix-like DNA-binding domain superfamily/Winged helix DNA-binding domain"/>
    <property type="match status" value="1"/>
</dbReference>
<dbReference type="PATRIC" id="fig|1379.3.peg.962"/>
<keyword evidence="1" id="KW-0238">DNA-binding</keyword>
<dbReference type="InterPro" id="IPR039422">
    <property type="entry name" value="MarR/SlyA-like"/>
</dbReference>
<dbReference type="GO" id="GO:0003677">
    <property type="term" value="F:DNA binding"/>
    <property type="evidence" value="ECO:0007669"/>
    <property type="project" value="UniProtKB-KW"/>
</dbReference>
<evidence type="ECO:0000313" key="4">
    <source>
        <dbReference type="Proteomes" id="UP000070355"/>
    </source>
</evidence>
<evidence type="ECO:0000256" key="1">
    <source>
        <dbReference type="ARBA" id="ARBA00023125"/>
    </source>
</evidence>
<dbReference type="SUPFAM" id="SSF46785">
    <property type="entry name" value="Winged helix' DNA-binding domain"/>
    <property type="match status" value="1"/>
</dbReference>
<dbReference type="SMART" id="SM00347">
    <property type="entry name" value="HTH_MARR"/>
    <property type="match status" value="1"/>
</dbReference>
<dbReference type="GO" id="GO:0003700">
    <property type="term" value="F:DNA-binding transcription factor activity"/>
    <property type="evidence" value="ECO:0007669"/>
    <property type="project" value="InterPro"/>
</dbReference>
<protein>
    <submittedName>
        <fullName evidence="3">Transcriptional regulator, MarR family</fullName>
    </submittedName>
</protein>
<evidence type="ECO:0000259" key="2">
    <source>
        <dbReference type="SMART" id="SM00347"/>
    </source>
</evidence>
<feature type="domain" description="HTH marR-type" evidence="2">
    <location>
        <begin position="28"/>
        <end position="126"/>
    </location>
</feature>
<dbReference type="InterPro" id="IPR036388">
    <property type="entry name" value="WH-like_DNA-bd_sf"/>
</dbReference>
<organism evidence="3 4">
    <name type="scientific">Gemella haemolysans</name>
    <dbReference type="NCBI Taxonomy" id="1379"/>
    <lineage>
        <taxon>Bacteria</taxon>
        <taxon>Bacillati</taxon>
        <taxon>Bacillota</taxon>
        <taxon>Bacilli</taxon>
        <taxon>Bacillales</taxon>
        <taxon>Gemellaceae</taxon>
        <taxon>Gemella</taxon>
    </lineage>
</organism>